<gene>
    <name evidence="13" type="primary">MEF1</name>
    <name evidence="18" type="ORF">H2204_015687</name>
</gene>
<dbReference type="GO" id="GO:0003924">
    <property type="term" value="F:GTPase activity"/>
    <property type="evidence" value="ECO:0007669"/>
    <property type="project" value="UniProtKB-UniRule"/>
</dbReference>
<evidence type="ECO:0000256" key="4">
    <source>
        <dbReference type="ARBA" id="ARBA00022741"/>
    </source>
</evidence>
<evidence type="ECO:0000256" key="3">
    <source>
        <dbReference type="ARBA" id="ARBA00022730"/>
    </source>
</evidence>
<dbReference type="InterPro" id="IPR000640">
    <property type="entry name" value="EFG_V-like"/>
</dbReference>
<dbReference type="GO" id="GO:0015935">
    <property type="term" value="C:small ribosomal subunit"/>
    <property type="evidence" value="ECO:0007669"/>
    <property type="project" value="InterPro"/>
</dbReference>
<keyword evidence="10 13" id="KW-0342">GTP-binding</keyword>
<dbReference type="CDD" id="cd16262">
    <property type="entry name" value="EFG_III"/>
    <property type="match status" value="1"/>
</dbReference>
<keyword evidence="3 15" id="KW-0699">rRNA-binding</keyword>
<dbReference type="InterPro" id="IPR009022">
    <property type="entry name" value="EFG_III"/>
</dbReference>
<dbReference type="CDD" id="cd03713">
    <property type="entry name" value="EFG_mtEFG_C"/>
    <property type="match status" value="1"/>
</dbReference>
<dbReference type="FunFam" id="3.30.230.10:FF:000003">
    <property type="entry name" value="Elongation factor G"/>
    <property type="match status" value="1"/>
</dbReference>
<comment type="function">
    <text evidence="13">Mitochondrial GTPase that catalyzes the GTP-dependent ribosomal translocation step during translation elongation. During this step, the ribosome changes from the pre-translocational (PRE) to the post-translocational (POST) state as the newly formed A-site-bound peptidyl-tRNA and P-site-bound deacylated tRNA move to the P and E sites, respectively. Catalyzes the coordinated movement of the two tRNA molecules, the mRNA and conformational changes in the ribosome.</text>
</comment>
<evidence type="ECO:0000256" key="14">
    <source>
        <dbReference type="RuleBase" id="RU003619"/>
    </source>
</evidence>
<evidence type="ECO:0000259" key="17">
    <source>
        <dbReference type="PROSITE" id="PS51722"/>
    </source>
</evidence>
<dbReference type="InterPro" id="IPR000795">
    <property type="entry name" value="T_Tr_GTP-bd_dom"/>
</dbReference>
<dbReference type="InterPro" id="IPR027417">
    <property type="entry name" value="P-loop_NTPase"/>
</dbReference>
<dbReference type="HAMAP" id="MF_00054_B">
    <property type="entry name" value="EF_G_EF_2_B"/>
    <property type="match status" value="1"/>
</dbReference>
<evidence type="ECO:0000256" key="9">
    <source>
        <dbReference type="ARBA" id="ARBA00023128"/>
    </source>
</evidence>
<comment type="subcellular location">
    <subcellularLocation>
        <location evidence="13">Mitochondrion</location>
    </subcellularLocation>
</comment>
<evidence type="ECO:0000256" key="8">
    <source>
        <dbReference type="ARBA" id="ARBA00022980"/>
    </source>
</evidence>
<dbReference type="Gene3D" id="3.40.50.300">
    <property type="entry name" value="P-loop containing nucleotide triphosphate hydrolases"/>
    <property type="match status" value="1"/>
</dbReference>
<dbReference type="InterPro" id="IPR009000">
    <property type="entry name" value="Transl_B-barrel_sf"/>
</dbReference>
<dbReference type="InterPro" id="IPR004540">
    <property type="entry name" value="Transl_elong_EFG/EF2"/>
</dbReference>
<dbReference type="PROSITE" id="PS00301">
    <property type="entry name" value="G_TR_1"/>
    <property type="match status" value="1"/>
</dbReference>
<name>A0AA38X8J3_9EURO</name>
<dbReference type="SMART" id="SM00889">
    <property type="entry name" value="EFG_IV"/>
    <property type="match status" value="1"/>
</dbReference>
<feature type="region of interest" description="Disordered" evidence="16">
    <location>
        <begin position="173"/>
        <end position="192"/>
    </location>
</feature>
<dbReference type="NCBIfam" id="NF009381">
    <property type="entry name" value="PRK12740.1-5"/>
    <property type="match status" value="1"/>
</dbReference>
<dbReference type="SUPFAM" id="SSF54211">
    <property type="entry name" value="Ribosomal protein S5 domain 2-like"/>
    <property type="match status" value="1"/>
</dbReference>
<dbReference type="PANTHER" id="PTHR43261">
    <property type="entry name" value="TRANSLATION ELONGATION FACTOR G-RELATED"/>
    <property type="match status" value="1"/>
</dbReference>
<evidence type="ECO:0000256" key="6">
    <source>
        <dbReference type="ARBA" id="ARBA00022884"/>
    </source>
</evidence>
<dbReference type="InterPro" id="IPR035649">
    <property type="entry name" value="EFG_V"/>
</dbReference>
<keyword evidence="8 14" id="KW-0689">Ribosomal protein</keyword>
<dbReference type="CDD" id="cd14869">
    <property type="entry name" value="uS7_Bacteria"/>
    <property type="match status" value="1"/>
</dbReference>
<dbReference type="GO" id="GO:0005739">
    <property type="term" value="C:mitochondrion"/>
    <property type="evidence" value="ECO:0007669"/>
    <property type="project" value="UniProtKB-SubCell"/>
</dbReference>
<dbReference type="InterPro" id="IPR020568">
    <property type="entry name" value="Ribosomal_Su5_D2-typ_SF"/>
</dbReference>
<dbReference type="EMBL" id="JAPDRN010000301">
    <property type="protein sequence ID" value="KAJ9608566.1"/>
    <property type="molecule type" value="Genomic_DNA"/>
</dbReference>
<dbReference type="AlphaFoldDB" id="A0AA38X8J3"/>
<dbReference type="SUPFAM" id="SSF47973">
    <property type="entry name" value="Ribosomal protein S7"/>
    <property type="match status" value="1"/>
</dbReference>
<dbReference type="Pfam" id="PF14492">
    <property type="entry name" value="EFG_III"/>
    <property type="match status" value="1"/>
</dbReference>
<reference evidence="18" key="1">
    <citation type="submission" date="2022-10" db="EMBL/GenBank/DDBJ databases">
        <title>Culturing micro-colonial fungi from biological soil crusts in the Mojave desert and describing Neophaeococcomyces mojavensis, and introducing the new genera and species Taxawa tesnikishii.</title>
        <authorList>
            <person name="Kurbessoian T."/>
            <person name="Stajich J.E."/>
        </authorList>
    </citation>
    <scope>NUCLEOTIDE SEQUENCE</scope>
    <source>
        <strain evidence="18">TK_35</strain>
    </source>
</reference>
<dbReference type="Pfam" id="PF00009">
    <property type="entry name" value="GTP_EFTU"/>
    <property type="match status" value="1"/>
</dbReference>
<dbReference type="Gene3D" id="3.30.70.240">
    <property type="match status" value="1"/>
</dbReference>
<dbReference type="InterPro" id="IPR014721">
    <property type="entry name" value="Ribsml_uS5_D2-typ_fold_subgr"/>
</dbReference>
<accession>A0AA38X8J3</accession>
<evidence type="ECO:0000256" key="10">
    <source>
        <dbReference type="ARBA" id="ARBA00023134"/>
    </source>
</evidence>
<dbReference type="HAMAP" id="MF_00480_B">
    <property type="entry name" value="Ribosomal_uS7_B"/>
    <property type="match status" value="1"/>
</dbReference>
<dbReference type="Pfam" id="PF03144">
    <property type="entry name" value="GTP_EFTU_D2"/>
    <property type="match status" value="1"/>
</dbReference>
<dbReference type="InterPro" id="IPR005225">
    <property type="entry name" value="Small_GTP-bd"/>
</dbReference>
<dbReference type="Gene3D" id="3.30.230.10">
    <property type="match status" value="1"/>
</dbReference>
<dbReference type="FunFam" id="3.30.70.870:FF:000001">
    <property type="entry name" value="Elongation factor G"/>
    <property type="match status" value="1"/>
</dbReference>
<dbReference type="InterPro" id="IPR036823">
    <property type="entry name" value="Ribosomal_uS7_dom_sf"/>
</dbReference>
<dbReference type="PANTHER" id="PTHR43261:SF1">
    <property type="entry name" value="RIBOSOME-RELEASING FACTOR 2, MITOCHONDRIAL"/>
    <property type="match status" value="1"/>
</dbReference>
<evidence type="ECO:0000256" key="12">
    <source>
        <dbReference type="ARBA" id="ARBA00024731"/>
    </source>
</evidence>
<dbReference type="GO" id="GO:0005525">
    <property type="term" value="F:GTP binding"/>
    <property type="evidence" value="ECO:0007669"/>
    <property type="project" value="UniProtKB-UniRule"/>
</dbReference>
<comment type="similarity">
    <text evidence="13">Belongs to the GTP-binding elongation factor family. EF-G/EF-2 subfamily.</text>
</comment>
<keyword evidence="5 13" id="KW-0251">Elongation factor</keyword>
<evidence type="ECO:0000256" key="15">
    <source>
        <dbReference type="RuleBase" id="RU003620"/>
    </source>
</evidence>
<dbReference type="InterPro" id="IPR005717">
    <property type="entry name" value="Ribosomal_uS7_bac/org-type"/>
</dbReference>
<dbReference type="SUPFAM" id="SSF50447">
    <property type="entry name" value="Translation proteins"/>
    <property type="match status" value="1"/>
</dbReference>
<dbReference type="GO" id="GO:0003746">
    <property type="term" value="F:translation elongation factor activity"/>
    <property type="evidence" value="ECO:0007669"/>
    <property type="project" value="UniProtKB-UniRule"/>
</dbReference>
<dbReference type="FunFam" id="2.40.30.10:FF:000006">
    <property type="entry name" value="Elongation factor G"/>
    <property type="match status" value="1"/>
</dbReference>
<organism evidence="18">
    <name type="scientific">Knufia peltigerae</name>
    <dbReference type="NCBI Taxonomy" id="1002370"/>
    <lineage>
        <taxon>Eukaryota</taxon>
        <taxon>Fungi</taxon>
        <taxon>Dikarya</taxon>
        <taxon>Ascomycota</taxon>
        <taxon>Pezizomycotina</taxon>
        <taxon>Eurotiomycetes</taxon>
        <taxon>Chaetothyriomycetidae</taxon>
        <taxon>Chaetothyriales</taxon>
        <taxon>Trichomeriaceae</taxon>
        <taxon>Knufia</taxon>
    </lineage>
</organism>
<dbReference type="CDD" id="cd01434">
    <property type="entry name" value="EFG_mtEFG1_IV"/>
    <property type="match status" value="1"/>
</dbReference>
<keyword evidence="6 15" id="KW-0694">RNA-binding</keyword>
<dbReference type="SMART" id="SM00838">
    <property type="entry name" value="EFG_C"/>
    <property type="match status" value="1"/>
</dbReference>
<dbReference type="FunFam" id="3.40.50.300:FF:000029">
    <property type="entry name" value="Elongation factor G"/>
    <property type="match status" value="1"/>
</dbReference>
<dbReference type="SUPFAM" id="SSF54980">
    <property type="entry name" value="EF-G C-terminal domain-like"/>
    <property type="match status" value="2"/>
</dbReference>
<evidence type="ECO:0000256" key="16">
    <source>
        <dbReference type="SAM" id="MobiDB-lite"/>
    </source>
</evidence>
<dbReference type="PROSITE" id="PS51722">
    <property type="entry name" value="G_TR_2"/>
    <property type="match status" value="1"/>
</dbReference>
<dbReference type="Pfam" id="PF00177">
    <property type="entry name" value="Ribosomal_S7"/>
    <property type="match status" value="1"/>
</dbReference>
<evidence type="ECO:0000256" key="2">
    <source>
        <dbReference type="ARBA" id="ARBA00007151"/>
    </source>
</evidence>
<dbReference type="NCBIfam" id="TIGR01029">
    <property type="entry name" value="rpsG_bact"/>
    <property type="match status" value="1"/>
</dbReference>
<evidence type="ECO:0000256" key="13">
    <source>
        <dbReference type="HAMAP-Rule" id="MF_03061"/>
    </source>
</evidence>
<dbReference type="InterPro" id="IPR047872">
    <property type="entry name" value="EFG_IV"/>
</dbReference>
<comment type="caution">
    <text evidence="18">The sequence shown here is derived from an EMBL/GenBank/DDBJ whole genome shotgun (WGS) entry which is preliminary data.</text>
</comment>
<comment type="similarity">
    <text evidence="1">Belongs to the TRAFAC class translation factor GTPase superfamily. Classic translation factor GTPase family. EF-G/EF-2 subfamily.</text>
</comment>
<feature type="domain" description="Tr-type G" evidence="17">
    <location>
        <begin position="200"/>
        <end position="482"/>
    </location>
</feature>
<dbReference type="FunFam" id="1.10.455.10:FF:000001">
    <property type="entry name" value="30S ribosomal protein S7"/>
    <property type="match status" value="1"/>
</dbReference>
<proteinExistence type="inferred from homology"/>
<evidence type="ECO:0000256" key="1">
    <source>
        <dbReference type="ARBA" id="ARBA00005870"/>
    </source>
</evidence>
<comment type="pathway">
    <text evidence="13">Protein biosynthesis; polypeptide chain elongation.</text>
</comment>
<protein>
    <recommendedName>
        <fullName evidence="13">Elongation factor G, mitochondrial</fullName>
        <shortName evidence="13">EF-Gmt</shortName>
    </recommendedName>
    <alternativeName>
        <fullName evidence="13">Elongation factor G 1, mitochondrial</fullName>
        <shortName evidence="13">mEF-G 1</shortName>
    </alternativeName>
    <alternativeName>
        <fullName evidence="13">Elongation factor G1</fullName>
    </alternativeName>
</protein>
<comment type="similarity">
    <text evidence="2 14">Belongs to the universal ribosomal protein uS7 family.</text>
</comment>
<keyword evidence="4 13" id="KW-0547">Nucleotide-binding</keyword>
<dbReference type="GO" id="GO:0003735">
    <property type="term" value="F:structural constituent of ribosome"/>
    <property type="evidence" value="ECO:0007669"/>
    <property type="project" value="InterPro"/>
</dbReference>
<evidence type="ECO:0000256" key="5">
    <source>
        <dbReference type="ARBA" id="ARBA00022768"/>
    </source>
</evidence>
<comment type="function">
    <text evidence="12">Catalyzes the GTP-dependent ribosomal translocation step during translation elongation. During this step, the ribosome changes from the pre-translocational (PRE) to the post-translocational (POST) state as the newly formed A-site-bound peptidyl-tRNA and P-site-bound deacylated tRNA move to the P and E sites, respectively. Catalyzes the coordinated movement of the two tRNA molecules, the mRNA and conformational changes in the ribosome.</text>
</comment>
<dbReference type="InterPro" id="IPR004161">
    <property type="entry name" value="EFTu-like_2"/>
</dbReference>
<feature type="binding site" evidence="13">
    <location>
        <begin position="280"/>
        <end position="284"/>
    </location>
    <ligand>
        <name>GTP</name>
        <dbReference type="ChEBI" id="CHEBI:37565"/>
    </ligand>
</feature>
<dbReference type="Gene3D" id="2.40.30.10">
    <property type="entry name" value="Translation factors"/>
    <property type="match status" value="1"/>
</dbReference>
<dbReference type="NCBIfam" id="TIGR00484">
    <property type="entry name" value="EF-G"/>
    <property type="match status" value="1"/>
</dbReference>
<dbReference type="GO" id="GO:0019843">
    <property type="term" value="F:rRNA binding"/>
    <property type="evidence" value="ECO:0007669"/>
    <property type="project" value="UniProtKB-KW"/>
</dbReference>
<dbReference type="PROSITE" id="PS00052">
    <property type="entry name" value="RIBOSOMAL_S7"/>
    <property type="match status" value="1"/>
</dbReference>
<dbReference type="PRINTS" id="PR00315">
    <property type="entry name" value="ELONGATNFCT"/>
</dbReference>
<evidence type="ECO:0000313" key="18">
    <source>
        <dbReference type="EMBL" id="KAJ9608566.1"/>
    </source>
</evidence>
<keyword evidence="9 13" id="KW-0496">Mitochondrion</keyword>
<dbReference type="InterPro" id="IPR035647">
    <property type="entry name" value="EFG_III/V"/>
</dbReference>
<evidence type="ECO:0000256" key="11">
    <source>
        <dbReference type="ARBA" id="ARBA00023274"/>
    </source>
</evidence>
<feature type="binding site" evidence="13">
    <location>
        <begin position="209"/>
        <end position="216"/>
    </location>
    <ligand>
        <name>GTP</name>
        <dbReference type="ChEBI" id="CHEBI:37565"/>
    </ligand>
</feature>
<dbReference type="InterPro" id="IPR020606">
    <property type="entry name" value="Ribosomal_uS7_CS"/>
</dbReference>
<keyword evidence="11 14" id="KW-0687">Ribonucleoprotein</keyword>
<evidence type="ECO:0000256" key="7">
    <source>
        <dbReference type="ARBA" id="ARBA00022917"/>
    </source>
</evidence>
<dbReference type="SUPFAM" id="SSF52540">
    <property type="entry name" value="P-loop containing nucleoside triphosphate hydrolases"/>
    <property type="match status" value="1"/>
</dbReference>
<dbReference type="GO" id="GO:0032790">
    <property type="term" value="P:ribosome disassembly"/>
    <property type="evidence" value="ECO:0007669"/>
    <property type="project" value="TreeGrafter"/>
</dbReference>
<dbReference type="Pfam" id="PF00679">
    <property type="entry name" value="EFG_C"/>
    <property type="match status" value="1"/>
</dbReference>
<dbReference type="CDD" id="cd01886">
    <property type="entry name" value="EF-G"/>
    <property type="match status" value="1"/>
</dbReference>
<dbReference type="NCBIfam" id="TIGR00231">
    <property type="entry name" value="small_GTP"/>
    <property type="match status" value="1"/>
</dbReference>
<feature type="binding site" evidence="13">
    <location>
        <begin position="334"/>
        <end position="337"/>
    </location>
    <ligand>
        <name>GTP</name>
        <dbReference type="ChEBI" id="CHEBI:37565"/>
    </ligand>
</feature>
<dbReference type="GO" id="GO:0070125">
    <property type="term" value="P:mitochondrial translational elongation"/>
    <property type="evidence" value="ECO:0007669"/>
    <property type="project" value="UniProtKB-UniRule"/>
</dbReference>
<sequence length="905" mass="99413">MSRKGNTPQRAVLPDPKHGSETIARFINMVMLSGKKSVAEKIVYGAMDVIGEKNPNSVELVQKALENVAPSVEVKSRRVGGATYQVPVEVRASRKMALAMRWLIDSARKRGENTMPKKLAAELIDAAENRGGAIKKREETHRMAEANKAFAHYRWAVPSRCCLAAPEGLRQSEGRRKAAFGHPKSKKSERLPVARSTPIERYRNFGIMAHIDAGKTTTSERILFYTGKSHKIGEVHDGAATMDWMEQEQERGITIQSAATTAFWKGMDKSLPEHRFNIIDTPGHVDFTIEVERSLRVLDGAVFVLCAVGGVQPQSETVWRQANRYKVPRIAFVNKMDRTGANFSKVVGQLKAKLGAKAVPMQLPIGAEEGFKGVVDLLKMKAIHWDEASQGMKFEYSDVPADLLAEATEARTFMIEAAAEASEELMDKYLGGDELTEAEIIEALRVRTLATDIVPMYCGSAFKNKGVQAMLDGVIQLLPSPIDVPDVTGTDVDDETKEMSRKSDDKAPFSALAFKIITDPFVGALTFFRVYSGTLNAGDQLLNSVKGKKERIGRILQMHSNNREEIKEVLAGDIAAAVGLKDTTTGDTLCSMDQPIILERMVFPEPVISMAVEPKTKSDQEKMGLALGRLAQEDPSFRVKTDEESGQTIISGMGELHLDIIVDRMKREFNVEANVGKPQVAYRETITLSDVKSDYKHAKQSGGKGQYGHVVIELSPITEADRADPKIAAGIKDDFLFINDITGGVIPKEFIPSIEKGLRETITSGPLAGFPVVDVKVKLVFGSYHDVDSSEMAFKLASSMAFKEGFRKAKPVLLEPIMKVEIVTPEDYQGDVMGDVSRRRGVLQGSDTTGDGSASIINAMIPLGEMFGYATSLRSQTQGRATFTMEFDHYEPAPNNIADEVMKKA</sequence>
<dbReference type="Pfam" id="PF03764">
    <property type="entry name" value="EFG_IV"/>
    <property type="match status" value="1"/>
</dbReference>
<keyword evidence="7 13" id="KW-0648">Protein biosynthesis</keyword>
<dbReference type="InterPro" id="IPR005517">
    <property type="entry name" value="Transl_elong_EFG/EF2_IV"/>
</dbReference>
<dbReference type="CDD" id="cd04088">
    <property type="entry name" value="EFG_mtEFG_II"/>
    <property type="match status" value="1"/>
</dbReference>
<dbReference type="InterPro" id="IPR041095">
    <property type="entry name" value="EFG_II"/>
</dbReference>
<dbReference type="FunFam" id="3.30.70.240:FF:000001">
    <property type="entry name" value="Elongation factor G"/>
    <property type="match status" value="1"/>
</dbReference>
<dbReference type="InterPro" id="IPR031157">
    <property type="entry name" value="G_TR_CS"/>
</dbReference>
<dbReference type="Gene3D" id="3.30.70.870">
    <property type="entry name" value="Elongation Factor G (Translational Gtpase), domain 3"/>
    <property type="match status" value="1"/>
</dbReference>
<dbReference type="Gene3D" id="1.10.455.10">
    <property type="entry name" value="Ribosomal protein S7 domain"/>
    <property type="match status" value="1"/>
</dbReference>
<dbReference type="InterPro" id="IPR023798">
    <property type="entry name" value="Ribosomal_uS7_dom"/>
</dbReference>